<name>A0A0V8A0R2_9CYAN</name>
<gene>
    <name evidence="1" type="ORF">BC008_45050</name>
</gene>
<organism evidence="1 2">
    <name type="scientific">Mastigocoleus testarum BC008</name>
    <dbReference type="NCBI Taxonomy" id="371196"/>
    <lineage>
        <taxon>Bacteria</taxon>
        <taxon>Bacillati</taxon>
        <taxon>Cyanobacteriota</taxon>
        <taxon>Cyanophyceae</taxon>
        <taxon>Nostocales</taxon>
        <taxon>Hapalosiphonaceae</taxon>
        <taxon>Mastigocoleus</taxon>
    </lineage>
</organism>
<reference evidence="1 2" key="1">
    <citation type="journal article" date="2015" name="Genome Announc.">
        <title>Draft Genome of the Euendolithic (true boring) Cyanobacterium Mastigocoleus testarum strain BC008.</title>
        <authorList>
            <person name="Guida B.S."/>
            <person name="Garcia-Pichel F."/>
        </authorList>
    </citation>
    <scope>NUCLEOTIDE SEQUENCE [LARGE SCALE GENOMIC DNA]</scope>
    <source>
        <strain evidence="1 2">BC008</strain>
    </source>
</reference>
<dbReference type="RefSeq" id="WP_027840654.1">
    <property type="nucleotide sequence ID" value="NZ_LMTZ01000001.1"/>
</dbReference>
<dbReference type="InterPro" id="IPR055091">
    <property type="entry name" value="WelO5-like"/>
</dbReference>
<evidence type="ECO:0000313" key="2">
    <source>
        <dbReference type="Proteomes" id="UP000053372"/>
    </source>
</evidence>
<evidence type="ECO:0000313" key="1">
    <source>
        <dbReference type="EMBL" id="KST70370.1"/>
    </source>
</evidence>
<keyword evidence="2" id="KW-1185">Reference proteome</keyword>
<dbReference type="Proteomes" id="UP000053372">
    <property type="component" value="Unassembled WGS sequence"/>
</dbReference>
<protein>
    <submittedName>
        <fullName evidence="1">Uncharacterized protein</fullName>
    </submittedName>
</protein>
<dbReference type="AlphaFoldDB" id="A0A0V8A0R2"/>
<accession>A0A0V8A0R2</accession>
<dbReference type="EMBL" id="LMTZ01000001">
    <property type="protein sequence ID" value="KST70370.1"/>
    <property type="molecule type" value="Genomic_DNA"/>
</dbReference>
<sequence>MVATTSVNTLYNFVELDITDLGLYPDGIKDICERKIDGLIIHNFFTQNEVSSVVDKLTRKGAFPDSPFGDILIYGPALYVSDKDIAQYCEQAAQFRDFCSKLFSEGREFETNLQETLKVISGGRPVEVPHAPNGLPYTPTTIRVLEEEQFMGWHFENQFLHCTPGYQHLLTQIEHEDHLSYFAMLSASEVGGDLILYDIEWSDTEWPDTGNSGRERTGTVGGKPIPSVMENYDKMYLNPSPGDLVIFDGARILHRVSAVEKGSQRRISIGGFLAFSNNREKLYYWS</sequence>
<dbReference type="Pfam" id="PF22814">
    <property type="entry name" value="WelO5"/>
    <property type="match status" value="1"/>
</dbReference>
<comment type="caution">
    <text evidence="1">The sequence shown here is derived from an EMBL/GenBank/DDBJ whole genome shotgun (WGS) entry which is preliminary data.</text>
</comment>
<dbReference type="OrthoDB" id="506955at2"/>
<proteinExistence type="predicted"/>
<dbReference type="Gene3D" id="2.60.120.620">
    <property type="entry name" value="q2cbj1_9rhob like domain"/>
    <property type="match status" value="1"/>
</dbReference>